<dbReference type="GO" id="GO:0015188">
    <property type="term" value="F:L-isoleucine transmembrane transporter activity"/>
    <property type="evidence" value="ECO:0007669"/>
    <property type="project" value="TreeGrafter"/>
</dbReference>
<evidence type="ECO:0000256" key="2">
    <source>
        <dbReference type="ARBA" id="ARBA00022741"/>
    </source>
</evidence>
<dbReference type="PROSITE" id="PS50893">
    <property type="entry name" value="ABC_TRANSPORTER_2"/>
    <property type="match status" value="1"/>
</dbReference>
<dbReference type="GO" id="GO:0005524">
    <property type="term" value="F:ATP binding"/>
    <property type="evidence" value="ECO:0007669"/>
    <property type="project" value="UniProtKB-KW"/>
</dbReference>
<evidence type="ECO:0000256" key="1">
    <source>
        <dbReference type="ARBA" id="ARBA00022448"/>
    </source>
</evidence>
<evidence type="ECO:0000256" key="3">
    <source>
        <dbReference type="ARBA" id="ARBA00022840"/>
    </source>
</evidence>
<sequence length="270" mass="28197">MSSRERPLDRTTDAPGAELLSLTGISKRFGKVLVADRLQLRVGDGEAVGIVGPNGAGKTTLFSMVSGDVAPDDGEIVFGGRTVTRLGAAARCRLGVGRTYQVPRPFENMTVFENVLVAAQYGAGVRGRAAADLALAVLDQTGLLPIANRHAGALTLLQRKRLELARALGGQPRLLLLDEVAGGLTDPEVEELAGIIAALRASGLTIVWIEHVVHVLVRSVDRLLCLAGGAFIADGSPEEVLRDDTVREVYLGGGPELTAVDTAGPGEVAP</sequence>
<dbReference type="InterPro" id="IPR003439">
    <property type="entry name" value="ABC_transporter-like_ATP-bd"/>
</dbReference>
<dbReference type="GO" id="GO:0016887">
    <property type="term" value="F:ATP hydrolysis activity"/>
    <property type="evidence" value="ECO:0007669"/>
    <property type="project" value="InterPro"/>
</dbReference>
<dbReference type="InterPro" id="IPR027417">
    <property type="entry name" value="P-loop_NTPase"/>
</dbReference>
<dbReference type="SMART" id="SM00382">
    <property type="entry name" value="AAA"/>
    <property type="match status" value="1"/>
</dbReference>
<dbReference type="EMBL" id="BONZ01000027">
    <property type="protein sequence ID" value="GIH14577.1"/>
    <property type="molecule type" value="Genomic_DNA"/>
</dbReference>
<evidence type="ECO:0000313" key="5">
    <source>
        <dbReference type="EMBL" id="GIH14577.1"/>
    </source>
</evidence>
<organism evidence="5 6">
    <name type="scientific">Rugosimonospora africana</name>
    <dbReference type="NCBI Taxonomy" id="556532"/>
    <lineage>
        <taxon>Bacteria</taxon>
        <taxon>Bacillati</taxon>
        <taxon>Actinomycetota</taxon>
        <taxon>Actinomycetes</taxon>
        <taxon>Micromonosporales</taxon>
        <taxon>Micromonosporaceae</taxon>
        <taxon>Rugosimonospora</taxon>
    </lineage>
</organism>
<dbReference type="Proteomes" id="UP000642748">
    <property type="component" value="Unassembled WGS sequence"/>
</dbReference>
<dbReference type="GO" id="GO:1903805">
    <property type="term" value="P:L-valine import across plasma membrane"/>
    <property type="evidence" value="ECO:0007669"/>
    <property type="project" value="TreeGrafter"/>
</dbReference>
<dbReference type="RefSeq" id="WP_203918240.1">
    <property type="nucleotide sequence ID" value="NZ_BONZ01000027.1"/>
</dbReference>
<dbReference type="SUPFAM" id="SSF52540">
    <property type="entry name" value="P-loop containing nucleoside triphosphate hydrolases"/>
    <property type="match status" value="1"/>
</dbReference>
<dbReference type="GO" id="GO:0005304">
    <property type="term" value="F:L-valine transmembrane transporter activity"/>
    <property type="evidence" value="ECO:0007669"/>
    <property type="project" value="TreeGrafter"/>
</dbReference>
<dbReference type="GO" id="GO:0015192">
    <property type="term" value="F:L-phenylalanine transmembrane transporter activity"/>
    <property type="evidence" value="ECO:0007669"/>
    <property type="project" value="TreeGrafter"/>
</dbReference>
<keyword evidence="6" id="KW-1185">Reference proteome</keyword>
<gene>
    <name evidence="5" type="ORF">Raf01_27490</name>
</gene>
<dbReference type="AlphaFoldDB" id="A0A8J3VQ30"/>
<name>A0A8J3VQ30_9ACTN</name>
<evidence type="ECO:0000259" key="4">
    <source>
        <dbReference type="PROSITE" id="PS50893"/>
    </source>
</evidence>
<dbReference type="InterPro" id="IPR032823">
    <property type="entry name" value="BCA_ABC_TP_C"/>
</dbReference>
<dbReference type="PANTHER" id="PTHR45772:SF7">
    <property type="entry name" value="AMINO ACID ABC TRANSPORTER ATP-BINDING PROTEIN"/>
    <property type="match status" value="1"/>
</dbReference>
<keyword evidence="3 5" id="KW-0067">ATP-binding</keyword>
<dbReference type="PANTHER" id="PTHR45772">
    <property type="entry name" value="CONSERVED COMPONENT OF ABC TRANSPORTER FOR NATURAL AMINO ACIDS-RELATED"/>
    <property type="match status" value="1"/>
</dbReference>
<evidence type="ECO:0000313" key="6">
    <source>
        <dbReference type="Proteomes" id="UP000642748"/>
    </source>
</evidence>
<feature type="domain" description="ABC transporter" evidence="4">
    <location>
        <begin position="20"/>
        <end position="253"/>
    </location>
</feature>
<dbReference type="GO" id="GO:1903806">
    <property type="term" value="P:L-isoleucine import across plasma membrane"/>
    <property type="evidence" value="ECO:0007669"/>
    <property type="project" value="TreeGrafter"/>
</dbReference>
<dbReference type="InterPro" id="IPR051120">
    <property type="entry name" value="ABC_AA/LPS_Transport"/>
</dbReference>
<accession>A0A8J3VQ30</accession>
<protein>
    <submittedName>
        <fullName evidence="5">ABC transporter ATP-binding protein</fullName>
    </submittedName>
</protein>
<comment type="caution">
    <text evidence="5">The sequence shown here is derived from an EMBL/GenBank/DDBJ whole genome shotgun (WGS) entry which is preliminary data.</text>
</comment>
<dbReference type="Gene3D" id="3.40.50.300">
    <property type="entry name" value="P-loop containing nucleotide triphosphate hydrolases"/>
    <property type="match status" value="1"/>
</dbReference>
<dbReference type="Pfam" id="PF00005">
    <property type="entry name" value="ABC_tran"/>
    <property type="match status" value="1"/>
</dbReference>
<dbReference type="InterPro" id="IPR003593">
    <property type="entry name" value="AAA+_ATPase"/>
</dbReference>
<proteinExistence type="predicted"/>
<dbReference type="GO" id="GO:0005886">
    <property type="term" value="C:plasma membrane"/>
    <property type="evidence" value="ECO:0007669"/>
    <property type="project" value="TreeGrafter"/>
</dbReference>
<dbReference type="GO" id="GO:0042941">
    <property type="term" value="P:D-alanine transmembrane transport"/>
    <property type="evidence" value="ECO:0007669"/>
    <property type="project" value="TreeGrafter"/>
</dbReference>
<reference evidence="5" key="1">
    <citation type="submission" date="2021-01" db="EMBL/GenBank/DDBJ databases">
        <title>Whole genome shotgun sequence of Rugosimonospora africana NBRC 104875.</title>
        <authorList>
            <person name="Komaki H."/>
            <person name="Tamura T."/>
        </authorList>
    </citation>
    <scope>NUCLEOTIDE SEQUENCE</scope>
    <source>
        <strain evidence="5">NBRC 104875</strain>
    </source>
</reference>
<keyword evidence="2" id="KW-0547">Nucleotide-binding</keyword>
<dbReference type="Pfam" id="PF12399">
    <property type="entry name" value="BCA_ABC_TP_C"/>
    <property type="match status" value="1"/>
</dbReference>
<dbReference type="GO" id="GO:0015808">
    <property type="term" value="P:L-alanine transport"/>
    <property type="evidence" value="ECO:0007669"/>
    <property type="project" value="TreeGrafter"/>
</dbReference>
<keyword evidence="1" id="KW-0813">Transport</keyword>